<comment type="caution">
    <text evidence="12">The sequence shown here is derived from an EMBL/GenBank/DDBJ whole genome shotgun (WGS) entry which is preliminary data.</text>
</comment>
<gene>
    <name evidence="12" type="ORF">ACFONL_02505</name>
</gene>
<evidence type="ECO:0000256" key="6">
    <source>
        <dbReference type="ARBA" id="ARBA00022989"/>
    </source>
</evidence>
<dbReference type="Pfam" id="PF06472">
    <property type="entry name" value="ABC_membrane_2"/>
    <property type="match status" value="1"/>
</dbReference>
<dbReference type="InterPro" id="IPR050835">
    <property type="entry name" value="ABC_transporter_sub-D"/>
</dbReference>
<dbReference type="InterPro" id="IPR036640">
    <property type="entry name" value="ABC1_TM_sf"/>
</dbReference>
<dbReference type="SMART" id="SM00382">
    <property type="entry name" value="AAA"/>
    <property type="match status" value="1"/>
</dbReference>
<evidence type="ECO:0000313" key="13">
    <source>
        <dbReference type="Proteomes" id="UP001595704"/>
    </source>
</evidence>
<reference evidence="13" key="1">
    <citation type="journal article" date="2019" name="Int. J. Syst. Evol. Microbiol.">
        <title>The Global Catalogue of Microorganisms (GCM) 10K type strain sequencing project: providing services to taxonomists for standard genome sequencing and annotation.</title>
        <authorList>
            <consortium name="The Broad Institute Genomics Platform"/>
            <consortium name="The Broad Institute Genome Sequencing Center for Infectious Disease"/>
            <person name="Wu L."/>
            <person name="Ma J."/>
        </authorList>
    </citation>
    <scope>NUCLEOTIDE SEQUENCE [LARGE SCALE GENOMIC DNA]</scope>
    <source>
        <strain evidence="13">KCTC 42282</strain>
    </source>
</reference>
<dbReference type="SUPFAM" id="SSF52540">
    <property type="entry name" value="P-loop containing nucleoside triphosphate hydrolases"/>
    <property type="match status" value="1"/>
</dbReference>
<dbReference type="InterPro" id="IPR011527">
    <property type="entry name" value="ABC1_TM_dom"/>
</dbReference>
<keyword evidence="5 12" id="KW-0067">ATP-binding</keyword>
<dbReference type="PROSITE" id="PS50893">
    <property type="entry name" value="ABC_TRANSPORTER_2"/>
    <property type="match status" value="1"/>
</dbReference>
<keyword evidence="6 9" id="KW-1133">Transmembrane helix</keyword>
<sequence length="627" mass="69774">MAKASEKAADPGIPHNGAAGVPHNGTEKAAHAGAETGRPEDSTRVLIADVMLLLRSALVSPERNQLGLLILGVVVVVSGVAYMQIRLNAWNQPFYDALSARNFTAFLNQLTQFAFIAGILLCLVVAQTWLQEMLKLVLRKQATRDLLDQWLKPGRAYRISRAGDIGVNPDQRMAEDVRHLTELSAQLAIGLFQSTLLLLSFVGVLWMLSRSVVFTWDGQEFFIPGYMVWAALFYSGAASWLSWIFGRKLIAYNSERYAREADLRVAMVRTNQHVDAMTLEGGEAHERSTLEQPLNNVLAAMRNLVSALTRLTWITSGYGWFALVAPIIVAAPAYFSGKLSFGALMMAVGAFNQVQQALRWFVDNFAVIADWQATLIRVVSFRQALIALDHLPADSRPRIHRETGAAEELSLRHVELHCNNHVARMSEDVTVHPGERLLITGETGVGKSTMFRAIAGLWTRGSGDIITPPRREIVFLPRSPFLPVGPLRESILYACSGKVADNDIITALDRVGLGKLQNQLDRTGTWDRELPVDEQQRVALVRAVLQHPRWIIMDEALHQLDPASRKTILDMFREELSDVGLIYTGPEVENPDMFTRIVRLERREREEPACAGSPAVHSGEPRKTRSK</sequence>
<dbReference type="Pfam" id="PF00005">
    <property type="entry name" value="ABC_tran"/>
    <property type="match status" value="1"/>
</dbReference>
<dbReference type="PROSITE" id="PS00675">
    <property type="entry name" value="SIGMA54_INTERACT_1"/>
    <property type="match status" value="1"/>
</dbReference>
<evidence type="ECO:0000259" key="11">
    <source>
        <dbReference type="PROSITE" id="PS50929"/>
    </source>
</evidence>
<dbReference type="SUPFAM" id="SSF90123">
    <property type="entry name" value="ABC transporter transmembrane region"/>
    <property type="match status" value="1"/>
</dbReference>
<feature type="transmembrane region" description="Helical" evidence="9">
    <location>
        <begin position="187"/>
        <end position="206"/>
    </location>
</feature>
<keyword evidence="2" id="KW-0813">Transport</keyword>
<feature type="transmembrane region" description="Helical" evidence="9">
    <location>
        <begin position="226"/>
        <end position="246"/>
    </location>
</feature>
<comment type="subcellular location">
    <subcellularLocation>
        <location evidence="1">Cell membrane</location>
        <topology evidence="1">Multi-pass membrane protein</topology>
    </subcellularLocation>
</comment>
<feature type="transmembrane region" description="Helical" evidence="9">
    <location>
        <begin position="66"/>
        <end position="85"/>
    </location>
</feature>
<feature type="region of interest" description="Disordered" evidence="8">
    <location>
        <begin position="1"/>
        <end position="37"/>
    </location>
</feature>
<dbReference type="PANTHER" id="PTHR11384">
    <property type="entry name" value="ATP-BINDING CASSETTE, SUB-FAMILY D MEMBER"/>
    <property type="match status" value="1"/>
</dbReference>
<name>A0ABV7UCD0_9HYPH</name>
<evidence type="ECO:0000256" key="8">
    <source>
        <dbReference type="SAM" id="MobiDB-lite"/>
    </source>
</evidence>
<feature type="domain" description="ABC transporter" evidence="10">
    <location>
        <begin position="409"/>
        <end position="627"/>
    </location>
</feature>
<keyword evidence="4" id="KW-0547">Nucleotide-binding</keyword>
<keyword evidence="3 9" id="KW-0812">Transmembrane</keyword>
<feature type="region of interest" description="Disordered" evidence="8">
    <location>
        <begin position="605"/>
        <end position="627"/>
    </location>
</feature>
<protein>
    <submittedName>
        <fullName evidence="12">ABC transporter ATP-binding protein/permease</fullName>
    </submittedName>
</protein>
<evidence type="ECO:0000256" key="4">
    <source>
        <dbReference type="ARBA" id="ARBA00022741"/>
    </source>
</evidence>
<dbReference type="GO" id="GO:0005524">
    <property type="term" value="F:ATP binding"/>
    <property type="evidence" value="ECO:0007669"/>
    <property type="project" value="UniProtKB-KW"/>
</dbReference>
<evidence type="ECO:0000256" key="7">
    <source>
        <dbReference type="ARBA" id="ARBA00023136"/>
    </source>
</evidence>
<dbReference type="InterPro" id="IPR025662">
    <property type="entry name" value="Sigma_54_int_dom_ATP-bd_1"/>
</dbReference>
<dbReference type="InterPro" id="IPR003439">
    <property type="entry name" value="ABC_transporter-like_ATP-bd"/>
</dbReference>
<dbReference type="PROSITE" id="PS50929">
    <property type="entry name" value="ABC_TM1F"/>
    <property type="match status" value="1"/>
</dbReference>
<dbReference type="InterPro" id="IPR003593">
    <property type="entry name" value="AAA+_ATPase"/>
</dbReference>
<feature type="domain" description="ABC transmembrane type-1" evidence="11">
    <location>
        <begin position="71"/>
        <end position="370"/>
    </location>
</feature>
<accession>A0ABV7UCD0</accession>
<evidence type="ECO:0000256" key="1">
    <source>
        <dbReference type="ARBA" id="ARBA00004651"/>
    </source>
</evidence>
<proteinExistence type="predicted"/>
<organism evidence="12 13">
    <name type="scientific">Camelimonas fluminis</name>
    <dbReference type="NCBI Taxonomy" id="1576911"/>
    <lineage>
        <taxon>Bacteria</taxon>
        <taxon>Pseudomonadati</taxon>
        <taxon>Pseudomonadota</taxon>
        <taxon>Alphaproteobacteria</taxon>
        <taxon>Hyphomicrobiales</taxon>
        <taxon>Chelatococcaceae</taxon>
        <taxon>Camelimonas</taxon>
    </lineage>
</organism>
<evidence type="ECO:0000256" key="5">
    <source>
        <dbReference type="ARBA" id="ARBA00022840"/>
    </source>
</evidence>
<dbReference type="EMBL" id="JBHRYC010000023">
    <property type="protein sequence ID" value="MFC3636259.1"/>
    <property type="molecule type" value="Genomic_DNA"/>
</dbReference>
<dbReference type="InterPro" id="IPR027417">
    <property type="entry name" value="P-loop_NTPase"/>
</dbReference>
<feature type="transmembrane region" description="Helical" evidence="9">
    <location>
        <begin position="311"/>
        <end position="335"/>
    </location>
</feature>
<dbReference type="Gene3D" id="3.40.50.300">
    <property type="entry name" value="P-loop containing nucleotide triphosphate hydrolases"/>
    <property type="match status" value="1"/>
</dbReference>
<dbReference type="Proteomes" id="UP001595704">
    <property type="component" value="Unassembled WGS sequence"/>
</dbReference>
<dbReference type="PANTHER" id="PTHR11384:SF59">
    <property type="entry name" value="LYSOSOMAL COBALAMIN TRANSPORTER ABCD4"/>
    <property type="match status" value="1"/>
</dbReference>
<evidence type="ECO:0000256" key="3">
    <source>
        <dbReference type="ARBA" id="ARBA00022692"/>
    </source>
</evidence>
<evidence type="ECO:0000259" key="10">
    <source>
        <dbReference type="PROSITE" id="PS50893"/>
    </source>
</evidence>
<evidence type="ECO:0000256" key="9">
    <source>
        <dbReference type="SAM" id="Phobius"/>
    </source>
</evidence>
<keyword evidence="7 9" id="KW-0472">Membrane</keyword>
<evidence type="ECO:0000313" key="12">
    <source>
        <dbReference type="EMBL" id="MFC3636259.1"/>
    </source>
</evidence>
<keyword evidence="13" id="KW-1185">Reference proteome</keyword>
<dbReference type="Gene3D" id="1.20.1560.10">
    <property type="entry name" value="ABC transporter type 1, transmembrane domain"/>
    <property type="match status" value="1"/>
</dbReference>
<evidence type="ECO:0000256" key="2">
    <source>
        <dbReference type="ARBA" id="ARBA00022448"/>
    </source>
</evidence>
<dbReference type="RefSeq" id="WP_191317636.1">
    <property type="nucleotide sequence ID" value="NZ_BNCG01000001.1"/>
</dbReference>
<feature type="transmembrane region" description="Helical" evidence="9">
    <location>
        <begin position="105"/>
        <end position="130"/>
    </location>
</feature>